<dbReference type="RefSeq" id="WP_091112257.1">
    <property type="nucleotide sequence ID" value="NZ_BKAF01000032.1"/>
</dbReference>
<dbReference type="SUPFAM" id="SSF50952">
    <property type="entry name" value="Soluble quinoprotein glucose dehydrogenase"/>
    <property type="match status" value="1"/>
</dbReference>
<dbReference type="InterPro" id="IPR012938">
    <property type="entry name" value="Glc/Sorbosone_DH"/>
</dbReference>
<dbReference type="STRING" id="1005945.SAMN05216561_10662"/>
<proteinExistence type="predicted"/>
<dbReference type="Gene3D" id="2.120.10.30">
    <property type="entry name" value="TolB, C-terminal domain"/>
    <property type="match status" value="1"/>
</dbReference>
<dbReference type="OrthoDB" id="9770043at2"/>
<dbReference type="PROSITE" id="PS51257">
    <property type="entry name" value="PROKAR_LIPOPROTEIN"/>
    <property type="match status" value="1"/>
</dbReference>
<organism evidence="3 4">
    <name type="scientific">Nocardioides psychrotolerans</name>
    <dbReference type="NCBI Taxonomy" id="1005945"/>
    <lineage>
        <taxon>Bacteria</taxon>
        <taxon>Bacillati</taxon>
        <taxon>Actinomycetota</taxon>
        <taxon>Actinomycetes</taxon>
        <taxon>Propionibacteriales</taxon>
        <taxon>Nocardioidaceae</taxon>
        <taxon>Nocardioides</taxon>
    </lineage>
</organism>
<dbReference type="Proteomes" id="UP000198649">
    <property type="component" value="Unassembled WGS sequence"/>
</dbReference>
<dbReference type="PANTHER" id="PTHR19328">
    <property type="entry name" value="HEDGEHOG-INTERACTING PROTEIN"/>
    <property type="match status" value="1"/>
</dbReference>
<evidence type="ECO:0000313" key="3">
    <source>
        <dbReference type="EMBL" id="SFI20719.1"/>
    </source>
</evidence>
<dbReference type="AlphaFoldDB" id="A0A1I3GB82"/>
<keyword evidence="4" id="KW-1185">Reference proteome</keyword>
<protein>
    <submittedName>
        <fullName evidence="3">Glucose/arabinose dehydrogenase, beta-propeller fold</fullName>
    </submittedName>
</protein>
<dbReference type="InterPro" id="IPR011041">
    <property type="entry name" value="Quinoprot_gluc/sorb_DH_b-prop"/>
</dbReference>
<name>A0A1I3GB82_9ACTN</name>
<dbReference type="EMBL" id="FOQG01000006">
    <property type="protein sequence ID" value="SFI20719.1"/>
    <property type="molecule type" value="Genomic_DNA"/>
</dbReference>
<evidence type="ECO:0000313" key="4">
    <source>
        <dbReference type="Proteomes" id="UP000198649"/>
    </source>
</evidence>
<keyword evidence="1" id="KW-0732">Signal</keyword>
<gene>
    <name evidence="3" type="ORF">SAMN05216561_10662</name>
</gene>
<feature type="domain" description="Glucose/Sorbosone dehydrogenase" evidence="2">
    <location>
        <begin position="65"/>
        <end position="356"/>
    </location>
</feature>
<feature type="chain" id="PRO_5011583743" evidence="1">
    <location>
        <begin position="29"/>
        <end position="371"/>
    </location>
</feature>
<evidence type="ECO:0000259" key="2">
    <source>
        <dbReference type="Pfam" id="PF07995"/>
    </source>
</evidence>
<accession>A0A1I3GB82</accession>
<dbReference type="InterPro" id="IPR011042">
    <property type="entry name" value="6-blade_b-propeller_TolB-like"/>
</dbReference>
<reference evidence="3 4" key="1">
    <citation type="submission" date="2016-10" db="EMBL/GenBank/DDBJ databases">
        <authorList>
            <person name="de Groot N.N."/>
        </authorList>
    </citation>
    <scope>NUCLEOTIDE SEQUENCE [LARGE SCALE GENOMIC DNA]</scope>
    <source>
        <strain evidence="3 4">CGMCC 1.11156</strain>
    </source>
</reference>
<evidence type="ECO:0000256" key="1">
    <source>
        <dbReference type="SAM" id="SignalP"/>
    </source>
</evidence>
<sequence>MSRTRASGPAATVALTLALTLAACSDDAANEPSDAVATADAADTVDVVDDGDELRTVEVVDGLVSPWGLVQLADGAVLVGERDTARILRVDGRAAVPLATLPDVSAGGEAGLLGLATTPEQDRVLAYYSTEDDNRIVAMTWDGEALGEPELLVSGIPGGAGYHQGGRLLLGPDDLLYVSTGDNGSPDSAQDPDALSGKILRFTTDGEPAPGNPFDSAVYSLGHRNIEGLAFDDRGRLWASEFGQDTWDELNLVEAGGNYGWPAIEGSGGGDDYLDPAVVWRTEDASPAGLAFWDGSLWMAALRGRTLWEVPLSAGSAGGVGEPVAHLQGQLGRLRTVATTLDGDGLLLTTSNTDGRGDPADGDDRLLRLGR</sequence>
<feature type="signal peptide" evidence="1">
    <location>
        <begin position="1"/>
        <end position="28"/>
    </location>
</feature>
<dbReference type="Pfam" id="PF07995">
    <property type="entry name" value="GSDH"/>
    <property type="match status" value="1"/>
</dbReference>
<dbReference type="PANTHER" id="PTHR19328:SF13">
    <property type="entry name" value="HIPL1 PROTEIN"/>
    <property type="match status" value="1"/>
</dbReference>